<sequence>MPVRCHGPGKPFLGLLFFFSSFLFFFLGHTRSSFWASFPKSAKPMPAGALVPVFLLVPKAAHTHQHAEDEG</sequence>
<dbReference type="AlphaFoldDB" id="A0A2K2D801"/>
<dbReference type="Gramene" id="PNT70393">
    <property type="protein sequence ID" value="PNT70393"/>
    <property type="gene ID" value="BRADI_2g11282v3"/>
</dbReference>
<evidence type="ECO:0000313" key="3">
    <source>
        <dbReference type="EnsemblPlants" id="PNT70393"/>
    </source>
</evidence>
<protein>
    <submittedName>
        <fullName evidence="2 3">Uncharacterized protein</fullName>
    </submittedName>
</protein>
<keyword evidence="1" id="KW-0472">Membrane</keyword>
<dbReference type="InParanoid" id="A0A2K2D801"/>
<evidence type="ECO:0000313" key="4">
    <source>
        <dbReference type="Proteomes" id="UP000008810"/>
    </source>
</evidence>
<dbReference type="EMBL" id="CM000881">
    <property type="protein sequence ID" value="PNT70393.1"/>
    <property type="molecule type" value="Genomic_DNA"/>
</dbReference>
<keyword evidence="1" id="KW-0812">Transmembrane</keyword>
<keyword evidence="4" id="KW-1185">Reference proteome</keyword>
<reference evidence="3" key="3">
    <citation type="submission" date="2018-08" db="UniProtKB">
        <authorList>
            <consortium name="EnsemblPlants"/>
        </authorList>
    </citation>
    <scope>IDENTIFICATION</scope>
    <source>
        <strain evidence="3">cv. Bd21</strain>
    </source>
</reference>
<name>A0A2K2D801_BRADI</name>
<organism evidence="2">
    <name type="scientific">Brachypodium distachyon</name>
    <name type="common">Purple false brome</name>
    <name type="synonym">Trachynia distachya</name>
    <dbReference type="NCBI Taxonomy" id="15368"/>
    <lineage>
        <taxon>Eukaryota</taxon>
        <taxon>Viridiplantae</taxon>
        <taxon>Streptophyta</taxon>
        <taxon>Embryophyta</taxon>
        <taxon>Tracheophyta</taxon>
        <taxon>Spermatophyta</taxon>
        <taxon>Magnoliopsida</taxon>
        <taxon>Liliopsida</taxon>
        <taxon>Poales</taxon>
        <taxon>Poaceae</taxon>
        <taxon>BOP clade</taxon>
        <taxon>Pooideae</taxon>
        <taxon>Stipodae</taxon>
        <taxon>Brachypodieae</taxon>
        <taxon>Brachypodium</taxon>
    </lineage>
</organism>
<reference evidence="2" key="2">
    <citation type="submission" date="2017-06" db="EMBL/GenBank/DDBJ databases">
        <title>WGS assembly of Brachypodium distachyon.</title>
        <authorList>
            <consortium name="The International Brachypodium Initiative"/>
            <person name="Lucas S."/>
            <person name="Harmon-Smith M."/>
            <person name="Lail K."/>
            <person name="Tice H."/>
            <person name="Grimwood J."/>
            <person name="Bruce D."/>
            <person name="Barry K."/>
            <person name="Shu S."/>
            <person name="Lindquist E."/>
            <person name="Wang M."/>
            <person name="Pitluck S."/>
            <person name="Vogel J.P."/>
            <person name="Garvin D.F."/>
            <person name="Mockler T.C."/>
            <person name="Schmutz J."/>
            <person name="Rokhsar D."/>
            <person name="Bevan M.W."/>
        </authorList>
    </citation>
    <scope>NUCLEOTIDE SEQUENCE</scope>
    <source>
        <strain evidence="2">Bd21</strain>
    </source>
</reference>
<accession>A0A2K2D801</accession>
<evidence type="ECO:0000313" key="2">
    <source>
        <dbReference type="EMBL" id="PNT70393.1"/>
    </source>
</evidence>
<proteinExistence type="predicted"/>
<reference evidence="2 3" key="1">
    <citation type="journal article" date="2010" name="Nature">
        <title>Genome sequencing and analysis of the model grass Brachypodium distachyon.</title>
        <authorList>
            <consortium name="International Brachypodium Initiative"/>
        </authorList>
    </citation>
    <scope>NUCLEOTIDE SEQUENCE [LARGE SCALE GENOMIC DNA]</scope>
    <source>
        <strain evidence="2 3">Bd21</strain>
    </source>
</reference>
<dbReference type="Proteomes" id="UP000008810">
    <property type="component" value="Chromosome 2"/>
</dbReference>
<feature type="transmembrane region" description="Helical" evidence="1">
    <location>
        <begin position="12"/>
        <end position="30"/>
    </location>
</feature>
<dbReference type="EnsemblPlants" id="PNT70393">
    <property type="protein sequence ID" value="PNT70393"/>
    <property type="gene ID" value="BRADI_2g11282v3"/>
</dbReference>
<keyword evidence="1" id="KW-1133">Transmembrane helix</keyword>
<evidence type="ECO:0000256" key="1">
    <source>
        <dbReference type="SAM" id="Phobius"/>
    </source>
</evidence>
<gene>
    <name evidence="2" type="ORF">BRADI_2g11282v3</name>
</gene>